<reference evidence="1" key="1">
    <citation type="journal article" date="2019" name="Environ. Microbiol.">
        <title>Novel haloarchaeal viruses from Lake Retba infecting Haloferax and Halorubrum species.</title>
        <authorList>
            <person name="Mizuno C.M."/>
            <person name="Prajapati B."/>
            <person name="Lucas-Staat S."/>
            <person name="Sime-Ngando T."/>
            <person name="Forterre P."/>
            <person name="Bamford D.H."/>
            <person name="Prangishvili D."/>
            <person name="Krupovic M."/>
            <person name="Oksanen H.M."/>
        </authorList>
    </citation>
    <scope>NUCLEOTIDE SEQUENCE</scope>
</reference>
<dbReference type="EMBL" id="MG550112">
    <property type="protein sequence ID" value="QAS68878.1"/>
    <property type="molecule type" value="Genomic_DNA"/>
</dbReference>
<name>A0A410N6V3_HFTV1</name>
<keyword evidence="1" id="KW-0378">Hydrolase</keyword>
<keyword evidence="1" id="KW-0255">Endonuclease</keyword>
<protein>
    <submittedName>
        <fullName evidence="1">mRNA-degrading endonuclease RelE</fullName>
    </submittedName>
</protein>
<keyword evidence="2" id="KW-1185">Reference proteome</keyword>
<evidence type="ECO:0000313" key="2">
    <source>
        <dbReference type="Proteomes" id="UP000289930"/>
    </source>
</evidence>
<dbReference type="GO" id="GO:0004519">
    <property type="term" value="F:endonuclease activity"/>
    <property type="evidence" value="ECO:0007669"/>
    <property type="project" value="UniProtKB-KW"/>
</dbReference>
<dbReference type="Proteomes" id="UP000289930">
    <property type="component" value="Segment"/>
</dbReference>
<keyword evidence="1" id="KW-0540">Nuclease</keyword>
<dbReference type="InterPro" id="IPR035093">
    <property type="entry name" value="RelE/ParE_toxin_dom_sf"/>
</dbReference>
<evidence type="ECO:0000313" key="1">
    <source>
        <dbReference type="EMBL" id="QAS68878.1"/>
    </source>
</evidence>
<dbReference type="SUPFAM" id="SSF143011">
    <property type="entry name" value="RelE-like"/>
    <property type="match status" value="1"/>
</dbReference>
<sequence length="100" mass="11251">MVSYQPVIHTTAKRELDELDKSDRDRLTDVISDVASIRQPTTHAKVRMLEGQPGVMRVRVGEVRAVLELDKPNLRVLTVGDRAHVYDGIDETVSDRRASV</sequence>
<accession>A0A410N6V3</accession>
<gene>
    <name evidence="1" type="ORF">HFTV1-gp45</name>
</gene>
<dbReference type="Gene3D" id="3.30.2310.20">
    <property type="entry name" value="RelE-like"/>
    <property type="match status" value="1"/>
</dbReference>
<proteinExistence type="predicted"/>
<organism evidence="1">
    <name type="scientific">Haloferax tailed virus 1</name>
    <name type="common">HFTV1</name>
    <dbReference type="NCBI Taxonomy" id="2507575"/>
    <lineage>
        <taxon>Viruses</taxon>
        <taxon>Duplodnaviria</taxon>
        <taxon>Heunggongvirae</taxon>
        <taxon>Uroviricota</taxon>
        <taxon>Caudoviricetes</taxon>
        <taxon>Kirjokansivirales</taxon>
        <taxon>Haloferuviridae</taxon>
        <taxon>Retbasiphovirus</taxon>
        <taxon>Retbasiphovirus hantatum</taxon>
        <taxon>Retbasiphovirus HFTV1</taxon>
    </lineage>
</organism>